<feature type="transmembrane region" description="Helical" evidence="2">
    <location>
        <begin position="23"/>
        <end position="42"/>
    </location>
</feature>
<keyword evidence="4" id="KW-1185">Reference proteome</keyword>
<evidence type="ECO:0000313" key="3">
    <source>
        <dbReference type="EMBL" id="THU89051.1"/>
    </source>
</evidence>
<dbReference type="EMBL" id="ML179384">
    <property type="protein sequence ID" value="THU89051.1"/>
    <property type="molecule type" value="Genomic_DNA"/>
</dbReference>
<gene>
    <name evidence="3" type="ORF">K435DRAFT_300633</name>
</gene>
<feature type="region of interest" description="Disordered" evidence="1">
    <location>
        <begin position="74"/>
        <end position="100"/>
    </location>
</feature>
<keyword evidence="2" id="KW-0812">Transmembrane</keyword>
<keyword evidence="2" id="KW-1133">Transmembrane helix</keyword>
<name>A0A4S8LJ56_DENBC</name>
<evidence type="ECO:0000313" key="4">
    <source>
        <dbReference type="Proteomes" id="UP000297245"/>
    </source>
</evidence>
<keyword evidence="2" id="KW-0472">Membrane</keyword>
<reference evidence="3 4" key="1">
    <citation type="journal article" date="2019" name="Nat. Ecol. Evol.">
        <title>Megaphylogeny resolves global patterns of mushroom evolution.</title>
        <authorList>
            <person name="Varga T."/>
            <person name="Krizsan K."/>
            <person name="Foldi C."/>
            <person name="Dima B."/>
            <person name="Sanchez-Garcia M."/>
            <person name="Sanchez-Ramirez S."/>
            <person name="Szollosi G.J."/>
            <person name="Szarkandi J.G."/>
            <person name="Papp V."/>
            <person name="Albert L."/>
            <person name="Andreopoulos W."/>
            <person name="Angelini C."/>
            <person name="Antonin V."/>
            <person name="Barry K.W."/>
            <person name="Bougher N.L."/>
            <person name="Buchanan P."/>
            <person name="Buyck B."/>
            <person name="Bense V."/>
            <person name="Catcheside P."/>
            <person name="Chovatia M."/>
            <person name="Cooper J."/>
            <person name="Damon W."/>
            <person name="Desjardin D."/>
            <person name="Finy P."/>
            <person name="Geml J."/>
            <person name="Haridas S."/>
            <person name="Hughes K."/>
            <person name="Justo A."/>
            <person name="Karasinski D."/>
            <person name="Kautmanova I."/>
            <person name="Kiss B."/>
            <person name="Kocsube S."/>
            <person name="Kotiranta H."/>
            <person name="LaButti K.M."/>
            <person name="Lechner B.E."/>
            <person name="Liimatainen K."/>
            <person name="Lipzen A."/>
            <person name="Lukacs Z."/>
            <person name="Mihaltcheva S."/>
            <person name="Morgado L.N."/>
            <person name="Niskanen T."/>
            <person name="Noordeloos M.E."/>
            <person name="Ohm R.A."/>
            <person name="Ortiz-Santana B."/>
            <person name="Ovrebo C."/>
            <person name="Racz N."/>
            <person name="Riley R."/>
            <person name="Savchenko A."/>
            <person name="Shiryaev A."/>
            <person name="Soop K."/>
            <person name="Spirin V."/>
            <person name="Szebenyi C."/>
            <person name="Tomsovsky M."/>
            <person name="Tulloss R.E."/>
            <person name="Uehling J."/>
            <person name="Grigoriev I.V."/>
            <person name="Vagvolgyi C."/>
            <person name="Papp T."/>
            <person name="Martin F.M."/>
            <person name="Miettinen O."/>
            <person name="Hibbett D.S."/>
            <person name="Nagy L.G."/>
        </authorList>
    </citation>
    <scope>NUCLEOTIDE SEQUENCE [LARGE SCALE GENOMIC DNA]</scope>
    <source>
        <strain evidence="3 4">CBS 962.96</strain>
    </source>
</reference>
<proteinExistence type="predicted"/>
<accession>A0A4S8LJ56</accession>
<evidence type="ECO:0000256" key="2">
    <source>
        <dbReference type="SAM" id="Phobius"/>
    </source>
</evidence>
<dbReference type="AlphaFoldDB" id="A0A4S8LJ56"/>
<feature type="compositionally biased region" description="Low complexity" evidence="1">
    <location>
        <begin position="74"/>
        <end position="86"/>
    </location>
</feature>
<organism evidence="3 4">
    <name type="scientific">Dendrothele bispora (strain CBS 962.96)</name>
    <dbReference type="NCBI Taxonomy" id="1314807"/>
    <lineage>
        <taxon>Eukaryota</taxon>
        <taxon>Fungi</taxon>
        <taxon>Dikarya</taxon>
        <taxon>Basidiomycota</taxon>
        <taxon>Agaricomycotina</taxon>
        <taxon>Agaricomycetes</taxon>
        <taxon>Agaricomycetidae</taxon>
        <taxon>Agaricales</taxon>
        <taxon>Agaricales incertae sedis</taxon>
        <taxon>Dendrothele</taxon>
    </lineage>
</organism>
<protein>
    <submittedName>
        <fullName evidence="3">Uncharacterized protein</fullName>
    </submittedName>
</protein>
<evidence type="ECO:0000256" key="1">
    <source>
        <dbReference type="SAM" id="MobiDB-lite"/>
    </source>
</evidence>
<sequence>MSFPYVVARKTSASISFLYLTDIYAGQYLSFMTFCQVLTGIFSPRVRMILSNSCDAPKMLLNIQGSDIEVSSFRHSFPPSHPSSDFQSKKKSHQVFRTSY</sequence>
<dbReference type="Proteomes" id="UP000297245">
    <property type="component" value="Unassembled WGS sequence"/>
</dbReference>